<sequence length="135" mass="14911">MSGKTSMVKHLIGEEYPGSFIGPGPTKNDGDYKKKLVPMERQHLFDQVVPLALTKAEFTAKPMVMFLDQDECQKGDSGAPGPTRDGFIAIHYYDVRRETMGARLAMDDSMPFEKLHSVFPIEVQGSDAVVTTSEA</sequence>
<dbReference type="AlphaFoldDB" id="A0AA39LJB6"/>
<dbReference type="EMBL" id="JAUCMV010000005">
    <property type="protein sequence ID" value="KAK0399230.1"/>
    <property type="molecule type" value="Genomic_DNA"/>
</dbReference>
<accession>A0AA39LJB6</accession>
<evidence type="ECO:0000313" key="2">
    <source>
        <dbReference type="Proteomes" id="UP001175271"/>
    </source>
</evidence>
<dbReference type="Proteomes" id="UP001175271">
    <property type="component" value="Unassembled WGS sequence"/>
</dbReference>
<name>A0AA39LJB6_9BILA</name>
<reference evidence="1" key="1">
    <citation type="submission" date="2023-06" db="EMBL/GenBank/DDBJ databases">
        <title>Genomic analysis of the entomopathogenic nematode Steinernema hermaphroditum.</title>
        <authorList>
            <person name="Schwarz E.M."/>
            <person name="Heppert J.K."/>
            <person name="Baniya A."/>
            <person name="Schwartz H.T."/>
            <person name="Tan C.-H."/>
            <person name="Antoshechkin I."/>
            <person name="Sternberg P.W."/>
            <person name="Goodrich-Blair H."/>
            <person name="Dillman A.R."/>
        </authorList>
    </citation>
    <scope>NUCLEOTIDE SEQUENCE</scope>
    <source>
        <strain evidence="1">PS9179</strain>
        <tissue evidence="1">Whole animal</tissue>
    </source>
</reference>
<evidence type="ECO:0000313" key="1">
    <source>
        <dbReference type="EMBL" id="KAK0399230.1"/>
    </source>
</evidence>
<protein>
    <submittedName>
        <fullName evidence="1">Uncharacterized protein</fullName>
    </submittedName>
</protein>
<organism evidence="1 2">
    <name type="scientific">Steinernema hermaphroditum</name>
    <dbReference type="NCBI Taxonomy" id="289476"/>
    <lineage>
        <taxon>Eukaryota</taxon>
        <taxon>Metazoa</taxon>
        <taxon>Ecdysozoa</taxon>
        <taxon>Nematoda</taxon>
        <taxon>Chromadorea</taxon>
        <taxon>Rhabditida</taxon>
        <taxon>Tylenchina</taxon>
        <taxon>Panagrolaimomorpha</taxon>
        <taxon>Strongyloidoidea</taxon>
        <taxon>Steinernematidae</taxon>
        <taxon>Steinernema</taxon>
    </lineage>
</organism>
<proteinExistence type="predicted"/>
<keyword evidence="2" id="KW-1185">Reference proteome</keyword>
<comment type="caution">
    <text evidence="1">The sequence shown here is derived from an EMBL/GenBank/DDBJ whole genome shotgun (WGS) entry which is preliminary data.</text>
</comment>
<gene>
    <name evidence="1" type="ORF">QR680_002951</name>
</gene>